<dbReference type="Pfam" id="PF00872">
    <property type="entry name" value="Transposase_mut"/>
    <property type="match status" value="1"/>
</dbReference>
<evidence type="ECO:0000256" key="4">
    <source>
        <dbReference type="ARBA" id="ARBA00023125"/>
    </source>
</evidence>
<comment type="function">
    <text evidence="1 6">Required for the transposition of the insertion element.</text>
</comment>
<sequence length="240" mass="26962">MIFRLCVETGAAYPPADPRRHRGESPARRQSNQHLVVLGVRRDGQKLLLAVKAMGSESAAAWRVVRDDLIARGLWTPELLLIDAGGGLERARASLWPEVPTQRCTMHKHRNPLAHAPEALHEEMTADNNGMNYSGMIYADNSAAVMRRRKLFLAKWRLQCRGVADSREEAGERLFTFTRLSASQWKSARTTPAIERLHEAFKRRIKTQTALPSAGTTALLFWSLLASGQITMRPDHHAPR</sequence>
<dbReference type="GO" id="GO:0006313">
    <property type="term" value="P:DNA transposition"/>
    <property type="evidence" value="ECO:0007669"/>
    <property type="project" value="UniProtKB-UniRule"/>
</dbReference>
<comment type="caution">
    <text evidence="7">The sequence shown here is derived from an EMBL/GenBank/DDBJ whole genome shotgun (WGS) entry which is preliminary data.</text>
</comment>
<accession>A0A8J4M581</accession>
<evidence type="ECO:0000256" key="5">
    <source>
        <dbReference type="ARBA" id="ARBA00023172"/>
    </source>
</evidence>
<evidence type="ECO:0000256" key="2">
    <source>
        <dbReference type="ARBA" id="ARBA00010961"/>
    </source>
</evidence>
<gene>
    <name evidence="7" type="ORF">ENY07_04185</name>
</gene>
<evidence type="ECO:0000256" key="6">
    <source>
        <dbReference type="RuleBase" id="RU365089"/>
    </source>
</evidence>
<evidence type="ECO:0000313" key="7">
    <source>
        <dbReference type="EMBL" id="HGC42412.1"/>
    </source>
</evidence>
<evidence type="ECO:0000256" key="1">
    <source>
        <dbReference type="ARBA" id="ARBA00002190"/>
    </source>
</evidence>
<dbReference type="PANTHER" id="PTHR33217:SF7">
    <property type="entry name" value="TRANSPOSASE FOR INSERTION SEQUENCE ELEMENT IS1081"/>
    <property type="match status" value="1"/>
</dbReference>
<dbReference type="InterPro" id="IPR001207">
    <property type="entry name" value="Transposase_mutator"/>
</dbReference>
<protein>
    <recommendedName>
        <fullName evidence="6">Mutator family transposase</fullName>
    </recommendedName>
</protein>
<keyword evidence="3 6" id="KW-0815">Transposition</keyword>
<comment type="similarity">
    <text evidence="2 6">Belongs to the transposase mutator family.</text>
</comment>
<dbReference type="GO" id="GO:0003677">
    <property type="term" value="F:DNA binding"/>
    <property type="evidence" value="ECO:0007669"/>
    <property type="project" value="UniProtKB-UniRule"/>
</dbReference>
<dbReference type="PANTHER" id="PTHR33217">
    <property type="entry name" value="TRANSPOSASE FOR INSERTION SEQUENCE ELEMENT IS1081"/>
    <property type="match status" value="1"/>
</dbReference>
<reference evidence="7" key="1">
    <citation type="journal article" date="2020" name="mSystems">
        <title>Genome- and Community-Level Interaction Insights into Carbon Utilization and Element Cycling Functions of Hydrothermarchaeota in Hydrothermal Sediment.</title>
        <authorList>
            <person name="Zhou Z."/>
            <person name="Liu Y."/>
            <person name="Xu W."/>
            <person name="Pan J."/>
            <person name="Luo Z.H."/>
            <person name="Li M."/>
        </authorList>
    </citation>
    <scope>NUCLEOTIDE SEQUENCE</scope>
    <source>
        <strain evidence="7">SpSt-997</strain>
    </source>
</reference>
<proteinExistence type="inferred from homology"/>
<evidence type="ECO:0000256" key="3">
    <source>
        <dbReference type="ARBA" id="ARBA00022578"/>
    </source>
</evidence>
<organism evidence="7">
    <name type="scientific">Acidicaldus sp</name>
    <dbReference type="NCBI Taxonomy" id="1872105"/>
    <lineage>
        <taxon>Bacteria</taxon>
        <taxon>Pseudomonadati</taxon>
        <taxon>Pseudomonadota</taxon>
        <taxon>Alphaproteobacteria</taxon>
        <taxon>Acetobacterales</taxon>
        <taxon>Acetobacteraceae</taxon>
        <taxon>Acidicaldus</taxon>
    </lineage>
</organism>
<keyword evidence="6" id="KW-0814">Transposable element</keyword>
<dbReference type="GO" id="GO:0004803">
    <property type="term" value="F:transposase activity"/>
    <property type="evidence" value="ECO:0007669"/>
    <property type="project" value="UniProtKB-UniRule"/>
</dbReference>
<dbReference type="AlphaFoldDB" id="A0A8J4M581"/>
<keyword evidence="4 6" id="KW-0238">DNA-binding</keyword>
<keyword evidence="5 6" id="KW-0233">DNA recombination</keyword>
<name>A0A8J4M581_9PROT</name>
<dbReference type="EMBL" id="DTQM01000080">
    <property type="protein sequence ID" value="HGC42412.1"/>
    <property type="molecule type" value="Genomic_DNA"/>
</dbReference>